<dbReference type="OrthoDB" id="10438483at2759"/>
<evidence type="ECO:0000313" key="4">
    <source>
        <dbReference type="Proteomes" id="UP000623129"/>
    </source>
</evidence>
<keyword evidence="2" id="KW-1133">Transmembrane helix</keyword>
<feature type="transmembrane region" description="Helical" evidence="2">
    <location>
        <begin position="34"/>
        <end position="56"/>
    </location>
</feature>
<reference evidence="3" key="1">
    <citation type="submission" date="2020-01" db="EMBL/GenBank/DDBJ databases">
        <title>Genome sequence of Kobresia littledalei, the first chromosome-level genome in the family Cyperaceae.</title>
        <authorList>
            <person name="Qu G."/>
        </authorList>
    </citation>
    <scope>NUCLEOTIDE SEQUENCE</scope>
    <source>
        <strain evidence="3">C.B.Clarke</strain>
        <tissue evidence="3">Leaf</tissue>
    </source>
</reference>
<keyword evidence="4" id="KW-1185">Reference proteome</keyword>
<evidence type="ECO:0000256" key="1">
    <source>
        <dbReference type="SAM" id="MobiDB-lite"/>
    </source>
</evidence>
<gene>
    <name evidence="3" type="ORF">FCM35_KLT04939</name>
</gene>
<evidence type="ECO:0000256" key="2">
    <source>
        <dbReference type="SAM" id="Phobius"/>
    </source>
</evidence>
<dbReference type="EMBL" id="SWLB01000014">
    <property type="protein sequence ID" value="KAF3329608.1"/>
    <property type="molecule type" value="Genomic_DNA"/>
</dbReference>
<name>A0A833VNU2_9POAL</name>
<proteinExistence type="predicted"/>
<accession>A0A833VNU2</accession>
<keyword evidence="2" id="KW-0812">Transmembrane</keyword>
<feature type="region of interest" description="Disordered" evidence="1">
    <location>
        <begin position="67"/>
        <end position="91"/>
    </location>
</feature>
<evidence type="ECO:0000313" key="3">
    <source>
        <dbReference type="EMBL" id="KAF3329608.1"/>
    </source>
</evidence>
<dbReference type="AlphaFoldDB" id="A0A833VNU2"/>
<comment type="caution">
    <text evidence="3">The sequence shown here is derived from an EMBL/GenBank/DDBJ whole genome shotgun (WGS) entry which is preliminary data.</text>
</comment>
<feature type="compositionally biased region" description="Basic and acidic residues" evidence="1">
    <location>
        <begin position="82"/>
        <end position="91"/>
    </location>
</feature>
<organism evidence="3 4">
    <name type="scientific">Carex littledalei</name>
    <dbReference type="NCBI Taxonomy" id="544730"/>
    <lineage>
        <taxon>Eukaryota</taxon>
        <taxon>Viridiplantae</taxon>
        <taxon>Streptophyta</taxon>
        <taxon>Embryophyta</taxon>
        <taxon>Tracheophyta</taxon>
        <taxon>Spermatophyta</taxon>
        <taxon>Magnoliopsida</taxon>
        <taxon>Liliopsida</taxon>
        <taxon>Poales</taxon>
        <taxon>Cyperaceae</taxon>
        <taxon>Cyperoideae</taxon>
        <taxon>Cariceae</taxon>
        <taxon>Carex</taxon>
        <taxon>Carex subgen. Euthyceras</taxon>
    </lineage>
</organism>
<sequence>MWRQYIRAVADDPAKRVPPGSGSYGGGGGMFRRYSPTTTCAVAGLLVAGTIGYFMFYDKSRASKRHGVREYDRNYPTGPPMADRDRNVGTK</sequence>
<dbReference type="Proteomes" id="UP000623129">
    <property type="component" value="Unassembled WGS sequence"/>
</dbReference>
<protein>
    <submittedName>
        <fullName evidence="3">Uncharacterized protein</fullName>
    </submittedName>
</protein>
<keyword evidence="2" id="KW-0472">Membrane</keyword>